<name>A0A1Y5RD68_9RHOB</name>
<feature type="domain" description="Isochorismatase-like" evidence="2">
    <location>
        <begin position="51"/>
        <end position="246"/>
    </location>
</feature>
<dbReference type="InterPro" id="IPR000868">
    <property type="entry name" value="Isochorismatase-like_dom"/>
</dbReference>
<evidence type="ECO:0000313" key="3">
    <source>
        <dbReference type="EMBL" id="SLN14758.1"/>
    </source>
</evidence>
<evidence type="ECO:0000256" key="1">
    <source>
        <dbReference type="ARBA" id="ARBA00022801"/>
    </source>
</evidence>
<proteinExistence type="predicted"/>
<accession>A0A1Y5RD68</accession>
<dbReference type="PANTHER" id="PTHR43540:SF9">
    <property type="entry name" value="FAMILY HYDROLASE, PUTATIVE (AFU_ORTHOLOGUE AFUA_2G08700)-RELATED"/>
    <property type="match status" value="1"/>
</dbReference>
<dbReference type="GO" id="GO:0016787">
    <property type="term" value="F:hydrolase activity"/>
    <property type="evidence" value="ECO:0007669"/>
    <property type="project" value="UniProtKB-KW"/>
</dbReference>
<dbReference type="AlphaFoldDB" id="A0A1Y5RD68"/>
<sequence>MPNDLSETAHLRRDRWSQDGDSVSLVRPERRQRPAPLRALPQALTLDLSRTALMVIDMQNDFLHPDGWFAADRGADVAPLLTLVPAINTLCAWARAARVPVIHVNWGIRADAANLPANVLDKASACGTQRAYGDDGPNGPVLVEGGWGADSLDTIETAPGDLHVSKHRLSGFRDNALDQILRRLDVTTLIYTGVNLDRCVFATMADGCFQGFDAVIVEDACGTPSPPHVTDAILYITRMLYGFTTTTDALARAFSSPQPKET</sequence>
<dbReference type="EC" id="3.5.1.110" evidence="3"/>
<dbReference type="PANTHER" id="PTHR43540">
    <property type="entry name" value="PEROXYUREIDOACRYLATE/UREIDOACRYLATE AMIDOHYDROLASE-RELATED"/>
    <property type="match status" value="1"/>
</dbReference>
<dbReference type="EMBL" id="FWFZ01000001">
    <property type="protein sequence ID" value="SLN14758.1"/>
    <property type="molecule type" value="Genomic_DNA"/>
</dbReference>
<keyword evidence="1 3" id="KW-0378">Hydrolase</keyword>
<dbReference type="Pfam" id="PF00857">
    <property type="entry name" value="Isochorismatase"/>
    <property type="match status" value="1"/>
</dbReference>
<organism evidence="3 4">
    <name type="scientific">Roseisalinus antarcticus</name>
    <dbReference type="NCBI Taxonomy" id="254357"/>
    <lineage>
        <taxon>Bacteria</taxon>
        <taxon>Pseudomonadati</taxon>
        <taxon>Pseudomonadota</taxon>
        <taxon>Alphaproteobacteria</taxon>
        <taxon>Rhodobacterales</taxon>
        <taxon>Roseobacteraceae</taxon>
        <taxon>Roseisalinus</taxon>
    </lineage>
</organism>
<reference evidence="3 4" key="1">
    <citation type="submission" date="2017-03" db="EMBL/GenBank/DDBJ databases">
        <authorList>
            <person name="Afonso C.L."/>
            <person name="Miller P.J."/>
            <person name="Scott M.A."/>
            <person name="Spackman E."/>
            <person name="Goraichik I."/>
            <person name="Dimitrov K.M."/>
            <person name="Suarez D.L."/>
            <person name="Swayne D.E."/>
        </authorList>
    </citation>
    <scope>NUCLEOTIDE SEQUENCE [LARGE SCALE GENOMIC DNA]</scope>
    <source>
        <strain evidence="3 4">CECT 7023</strain>
    </source>
</reference>
<dbReference type="Gene3D" id="3.40.50.850">
    <property type="entry name" value="Isochorismatase-like"/>
    <property type="match status" value="1"/>
</dbReference>
<protein>
    <submittedName>
        <fullName evidence="3">Peroxyureidoacrylate/ureidoacrylate amidohydrolase RutB</fullName>
        <ecNumber evidence="3">3.5.1.110</ecNumber>
    </submittedName>
</protein>
<gene>
    <name evidence="3" type="primary">rutB_1</name>
    <name evidence="3" type="ORF">ROA7023_00151</name>
</gene>
<evidence type="ECO:0000259" key="2">
    <source>
        <dbReference type="Pfam" id="PF00857"/>
    </source>
</evidence>
<keyword evidence="4" id="KW-1185">Reference proteome</keyword>
<dbReference type="CDD" id="cd00431">
    <property type="entry name" value="cysteine_hydrolases"/>
    <property type="match status" value="1"/>
</dbReference>
<dbReference type="InterPro" id="IPR050272">
    <property type="entry name" value="Isochorismatase-like_hydrls"/>
</dbReference>
<evidence type="ECO:0000313" key="4">
    <source>
        <dbReference type="Proteomes" id="UP000193900"/>
    </source>
</evidence>
<dbReference type="RefSeq" id="WP_200812433.1">
    <property type="nucleotide sequence ID" value="NZ_FWFZ01000001.1"/>
</dbReference>
<dbReference type="SUPFAM" id="SSF52499">
    <property type="entry name" value="Isochorismatase-like hydrolases"/>
    <property type="match status" value="1"/>
</dbReference>
<dbReference type="Proteomes" id="UP000193900">
    <property type="component" value="Unassembled WGS sequence"/>
</dbReference>
<dbReference type="InterPro" id="IPR036380">
    <property type="entry name" value="Isochorismatase-like_sf"/>
</dbReference>